<dbReference type="EC" id="1.3.1.-" evidence="16"/>
<evidence type="ECO:0000256" key="15">
    <source>
        <dbReference type="ARBA" id="ARBA00049467"/>
    </source>
</evidence>
<evidence type="ECO:0000256" key="1">
    <source>
        <dbReference type="ARBA" id="ARBA00001917"/>
    </source>
</evidence>
<keyword evidence="21" id="KW-1185">Reference proteome</keyword>
<evidence type="ECO:0000256" key="14">
    <source>
        <dbReference type="ARBA" id="ARBA00049447"/>
    </source>
</evidence>
<feature type="binding site" evidence="18">
    <location>
        <position position="82"/>
    </location>
    <ligand>
        <name>FMN</name>
        <dbReference type="ChEBI" id="CHEBI:58210"/>
    </ligand>
</feature>
<name>A0A1M8A0J0_MALS4</name>
<dbReference type="OMA" id="NPCLFAN"/>
<reference evidence="21" key="1">
    <citation type="journal article" date="2017" name="Nucleic Acids Res.">
        <title>Proteogenomics produces comprehensive and highly accurate protein-coding gene annotation in a complete genome assembly of Malassezia sympodialis.</title>
        <authorList>
            <person name="Zhu Y."/>
            <person name="Engstroem P.G."/>
            <person name="Tellgren-Roth C."/>
            <person name="Baudo C.D."/>
            <person name="Kennell J.C."/>
            <person name="Sun S."/>
            <person name="Billmyre R.B."/>
            <person name="Schroeder M.S."/>
            <person name="Andersson A."/>
            <person name="Holm T."/>
            <person name="Sigurgeirsson B."/>
            <person name="Wu G."/>
            <person name="Sankaranarayanan S.R."/>
            <person name="Siddharthan R."/>
            <person name="Sanyal K."/>
            <person name="Lundeberg J."/>
            <person name="Nystedt B."/>
            <person name="Boekhout T."/>
            <person name="Dawson T.L. Jr."/>
            <person name="Heitman J."/>
            <person name="Scheynius A."/>
            <person name="Lehtioe J."/>
        </authorList>
    </citation>
    <scope>NUCLEOTIDE SEQUENCE [LARGE SCALE GENOMIC DNA]</scope>
    <source>
        <strain evidence="21">ATCC 42132</strain>
    </source>
</reference>
<keyword evidence="2 16" id="KW-0285">Flavoprotein</keyword>
<dbReference type="PANTHER" id="PTHR11082:SF5">
    <property type="entry name" value="TRNA-DIHYDROURIDINE(16_17) SYNTHASE [NAD(P)(+)]-LIKE"/>
    <property type="match status" value="1"/>
</dbReference>
<dbReference type="InterPro" id="IPR013785">
    <property type="entry name" value="Aldolase_TIM"/>
</dbReference>
<evidence type="ECO:0000256" key="3">
    <source>
        <dbReference type="ARBA" id="ARBA00022643"/>
    </source>
</evidence>
<evidence type="ECO:0000256" key="10">
    <source>
        <dbReference type="ARBA" id="ARBA00047287"/>
    </source>
</evidence>
<comment type="similarity">
    <text evidence="9">Belongs to the Dus family. Dus1 subfamily.</text>
</comment>
<keyword evidence="18" id="KW-0547">Nucleotide-binding</keyword>
<dbReference type="STRING" id="1230383.A0A1M8A0J0"/>
<dbReference type="PROSITE" id="PS01136">
    <property type="entry name" value="UPF0034"/>
    <property type="match status" value="1"/>
</dbReference>
<dbReference type="AlphaFoldDB" id="A0A1M8A0J0"/>
<feature type="binding site" evidence="18">
    <location>
        <position position="152"/>
    </location>
    <ligand>
        <name>FMN</name>
        <dbReference type="ChEBI" id="CHEBI:58210"/>
    </ligand>
</feature>
<dbReference type="InterPro" id="IPR001269">
    <property type="entry name" value="DUS_fam"/>
</dbReference>
<dbReference type="GO" id="GO:0106414">
    <property type="term" value="F:mRNA dihydrouridine synthase activity"/>
    <property type="evidence" value="ECO:0007669"/>
    <property type="project" value="RHEA"/>
</dbReference>
<evidence type="ECO:0000313" key="21">
    <source>
        <dbReference type="Proteomes" id="UP000186303"/>
    </source>
</evidence>
<evidence type="ECO:0000256" key="18">
    <source>
        <dbReference type="PIRSR" id="PIRSR006621-2"/>
    </source>
</evidence>
<dbReference type="CDD" id="cd02801">
    <property type="entry name" value="DUS_like_FMN"/>
    <property type="match status" value="1"/>
</dbReference>
<gene>
    <name evidence="20" type="ORF">MSYG_0269</name>
</gene>
<evidence type="ECO:0000256" key="5">
    <source>
        <dbReference type="ARBA" id="ARBA00022694"/>
    </source>
</evidence>
<keyword evidence="4" id="KW-0507">mRNA processing</keyword>
<keyword evidence="7 16" id="KW-0560">Oxidoreductase</keyword>
<comment type="cofactor">
    <cofactor evidence="1 16 18">
        <name>FMN</name>
        <dbReference type="ChEBI" id="CHEBI:58210"/>
    </cofactor>
</comment>
<evidence type="ECO:0000256" key="7">
    <source>
        <dbReference type="ARBA" id="ARBA00023002"/>
    </source>
</evidence>
<dbReference type="GO" id="GO:0006397">
    <property type="term" value="P:mRNA processing"/>
    <property type="evidence" value="ECO:0007669"/>
    <property type="project" value="UniProtKB-KW"/>
</dbReference>
<comment type="catalytic activity">
    <reaction evidence="12">
        <text>a 5,6-dihydrouridine in mRNA + NAD(+) = a uridine in mRNA + NADH + H(+)</text>
        <dbReference type="Rhea" id="RHEA:69851"/>
        <dbReference type="Rhea" id="RHEA-COMP:14658"/>
        <dbReference type="Rhea" id="RHEA-COMP:17789"/>
        <dbReference type="ChEBI" id="CHEBI:15378"/>
        <dbReference type="ChEBI" id="CHEBI:57540"/>
        <dbReference type="ChEBI" id="CHEBI:57945"/>
        <dbReference type="ChEBI" id="CHEBI:65315"/>
        <dbReference type="ChEBI" id="CHEBI:74443"/>
    </reaction>
    <physiologicalReaction direction="right-to-left" evidence="12">
        <dbReference type="Rhea" id="RHEA:69853"/>
    </physiologicalReaction>
</comment>
<evidence type="ECO:0000256" key="17">
    <source>
        <dbReference type="PIRSR" id="PIRSR006621-1"/>
    </source>
</evidence>
<comment type="similarity">
    <text evidence="16">Belongs to the dus family.</text>
</comment>
<comment type="catalytic activity">
    <reaction evidence="13">
        <text>5,6-dihydrouridine(16) in tRNA + NAD(+) = uridine(16) in tRNA + NADH + H(+)</text>
        <dbReference type="Rhea" id="RHEA:53380"/>
        <dbReference type="Rhea" id="RHEA-COMP:13543"/>
        <dbReference type="Rhea" id="RHEA-COMP:13544"/>
        <dbReference type="ChEBI" id="CHEBI:15378"/>
        <dbReference type="ChEBI" id="CHEBI:57540"/>
        <dbReference type="ChEBI" id="CHEBI:57945"/>
        <dbReference type="ChEBI" id="CHEBI:65315"/>
        <dbReference type="ChEBI" id="CHEBI:74443"/>
        <dbReference type="EC" id="1.3.1.88"/>
    </reaction>
    <physiologicalReaction direction="right-to-left" evidence="13">
        <dbReference type="Rhea" id="RHEA:53382"/>
    </physiologicalReaction>
</comment>
<comment type="catalytic activity">
    <reaction evidence="14">
        <text>a 5,6-dihydrouridine in mRNA + NADP(+) = a uridine in mRNA + NADPH + H(+)</text>
        <dbReference type="Rhea" id="RHEA:69855"/>
        <dbReference type="Rhea" id="RHEA-COMP:14658"/>
        <dbReference type="Rhea" id="RHEA-COMP:17789"/>
        <dbReference type="ChEBI" id="CHEBI:15378"/>
        <dbReference type="ChEBI" id="CHEBI:57783"/>
        <dbReference type="ChEBI" id="CHEBI:58349"/>
        <dbReference type="ChEBI" id="CHEBI:65315"/>
        <dbReference type="ChEBI" id="CHEBI:74443"/>
    </reaction>
    <physiologicalReaction direction="right-to-left" evidence="14">
        <dbReference type="Rhea" id="RHEA:69857"/>
    </physiologicalReaction>
</comment>
<evidence type="ECO:0000313" key="20">
    <source>
        <dbReference type="EMBL" id="SHO75935.1"/>
    </source>
</evidence>
<evidence type="ECO:0000256" key="13">
    <source>
        <dbReference type="ARBA" id="ARBA00048934"/>
    </source>
</evidence>
<dbReference type="PIRSF" id="PIRSF006621">
    <property type="entry name" value="Dus"/>
    <property type="match status" value="1"/>
</dbReference>
<keyword evidence="5 16" id="KW-0819">tRNA processing</keyword>
<evidence type="ECO:0000256" key="8">
    <source>
        <dbReference type="ARBA" id="ARBA00023027"/>
    </source>
</evidence>
<dbReference type="GO" id="GO:0102263">
    <property type="term" value="F:tRNA-dihydrouridine17 synthase activity"/>
    <property type="evidence" value="ECO:0007669"/>
    <property type="project" value="RHEA"/>
</dbReference>
<feature type="binding site" evidence="18">
    <location>
        <begin position="14"/>
        <end position="16"/>
    </location>
    <ligand>
        <name>FMN</name>
        <dbReference type="ChEBI" id="CHEBI:58210"/>
    </ligand>
</feature>
<comment type="catalytic activity">
    <reaction evidence="10">
        <text>5,6-dihydrouridine(17) in tRNA + NAD(+) = uridine(17) in tRNA + NADH + H(+)</text>
        <dbReference type="Rhea" id="RHEA:53372"/>
        <dbReference type="Rhea" id="RHEA-COMP:13541"/>
        <dbReference type="Rhea" id="RHEA-COMP:13542"/>
        <dbReference type="ChEBI" id="CHEBI:15378"/>
        <dbReference type="ChEBI" id="CHEBI:57540"/>
        <dbReference type="ChEBI" id="CHEBI:57945"/>
        <dbReference type="ChEBI" id="CHEBI:65315"/>
        <dbReference type="ChEBI" id="CHEBI:74443"/>
        <dbReference type="EC" id="1.3.1.88"/>
    </reaction>
    <physiologicalReaction direction="right-to-left" evidence="10">
        <dbReference type="Rhea" id="RHEA:53374"/>
    </physiologicalReaction>
</comment>
<proteinExistence type="inferred from homology"/>
<evidence type="ECO:0000256" key="11">
    <source>
        <dbReference type="ARBA" id="ARBA00047652"/>
    </source>
</evidence>
<evidence type="ECO:0000256" key="6">
    <source>
        <dbReference type="ARBA" id="ARBA00022857"/>
    </source>
</evidence>
<dbReference type="GO" id="GO:0050660">
    <property type="term" value="F:flavin adenine dinucleotide binding"/>
    <property type="evidence" value="ECO:0007669"/>
    <property type="project" value="InterPro"/>
</dbReference>
<evidence type="ECO:0000256" key="16">
    <source>
        <dbReference type="PIRNR" id="PIRNR006621"/>
    </source>
</evidence>
<evidence type="ECO:0000259" key="19">
    <source>
        <dbReference type="Pfam" id="PF01207"/>
    </source>
</evidence>
<dbReference type="Gene3D" id="3.20.20.70">
    <property type="entry name" value="Aldolase class I"/>
    <property type="match status" value="1"/>
</dbReference>
<dbReference type="PANTHER" id="PTHR11082">
    <property type="entry name" value="TRNA-DIHYDROURIDINE SYNTHASE"/>
    <property type="match status" value="1"/>
</dbReference>
<evidence type="ECO:0000256" key="2">
    <source>
        <dbReference type="ARBA" id="ARBA00022630"/>
    </source>
</evidence>
<evidence type="ECO:0000256" key="9">
    <source>
        <dbReference type="ARBA" id="ARBA00038313"/>
    </source>
</evidence>
<feature type="domain" description="DUS-like FMN-binding" evidence="19">
    <location>
        <begin position="12"/>
        <end position="308"/>
    </location>
</feature>
<keyword evidence="6" id="KW-0521">NADP</keyword>
<organism evidence="20 21">
    <name type="scientific">Malassezia sympodialis (strain ATCC 42132)</name>
    <name type="common">Atopic eczema-associated yeast</name>
    <dbReference type="NCBI Taxonomy" id="1230383"/>
    <lineage>
        <taxon>Eukaryota</taxon>
        <taxon>Fungi</taxon>
        <taxon>Dikarya</taxon>
        <taxon>Basidiomycota</taxon>
        <taxon>Ustilaginomycotina</taxon>
        <taxon>Malasseziomycetes</taxon>
        <taxon>Malasseziales</taxon>
        <taxon>Malasseziaceae</taxon>
        <taxon>Malassezia</taxon>
    </lineage>
</organism>
<protein>
    <recommendedName>
        <fullName evidence="16">tRNA-dihydrouridine synthase</fullName>
        <ecNumber evidence="16">1.3.1.-</ecNumber>
    </recommendedName>
</protein>
<dbReference type="VEuPathDB" id="FungiDB:MSYG_0269"/>
<feature type="binding site" evidence="18">
    <location>
        <position position="180"/>
    </location>
    <ligand>
        <name>FMN</name>
        <dbReference type="ChEBI" id="CHEBI:58210"/>
    </ligand>
</feature>
<dbReference type="InterPro" id="IPR018517">
    <property type="entry name" value="tRNA_hU_synthase_CS"/>
</dbReference>
<keyword evidence="3 16" id="KW-0288">FMN</keyword>
<dbReference type="Pfam" id="PF01207">
    <property type="entry name" value="Dus"/>
    <property type="match status" value="1"/>
</dbReference>
<comment type="catalytic activity">
    <reaction evidence="11">
        <text>5,6-dihydrouridine(16) in tRNA + NADP(+) = uridine(16) in tRNA + NADPH + H(+)</text>
        <dbReference type="Rhea" id="RHEA:53376"/>
        <dbReference type="Rhea" id="RHEA-COMP:13543"/>
        <dbReference type="Rhea" id="RHEA-COMP:13544"/>
        <dbReference type="ChEBI" id="CHEBI:15378"/>
        <dbReference type="ChEBI" id="CHEBI:57783"/>
        <dbReference type="ChEBI" id="CHEBI:58349"/>
        <dbReference type="ChEBI" id="CHEBI:65315"/>
        <dbReference type="ChEBI" id="CHEBI:74443"/>
        <dbReference type="EC" id="1.3.1.88"/>
    </reaction>
    <physiologicalReaction direction="right-to-left" evidence="11">
        <dbReference type="Rhea" id="RHEA:53378"/>
    </physiologicalReaction>
</comment>
<feature type="active site" description="Proton donor" evidence="17">
    <location>
        <position position="111"/>
    </location>
</feature>
<keyword evidence="8" id="KW-0520">NAD</keyword>
<comment type="function">
    <text evidence="16">Catalyzes the synthesis of dihydrouridine, a modified base found in the D-loop of most tRNAs.</text>
</comment>
<dbReference type="OrthoDB" id="272303at2759"/>
<dbReference type="EMBL" id="LT671821">
    <property type="protein sequence ID" value="SHO75935.1"/>
    <property type="molecule type" value="Genomic_DNA"/>
</dbReference>
<dbReference type="GO" id="GO:0102262">
    <property type="term" value="F:tRNA-dihydrouridine16 synthase activity"/>
    <property type="evidence" value="ECO:0007669"/>
    <property type="project" value="RHEA"/>
</dbReference>
<dbReference type="Proteomes" id="UP000186303">
    <property type="component" value="Chromosome 1"/>
</dbReference>
<evidence type="ECO:0000256" key="12">
    <source>
        <dbReference type="ARBA" id="ARBA00048342"/>
    </source>
</evidence>
<evidence type="ECO:0000256" key="4">
    <source>
        <dbReference type="ARBA" id="ARBA00022664"/>
    </source>
</evidence>
<dbReference type="SUPFAM" id="SSF51395">
    <property type="entry name" value="FMN-linked oxidoreductases"/>
    <property type="match status" value="1"/>
</dbReference>
<sequence length="332" mass="36351">MPEAPAWYRHVAAPMVDQSDVAFRLTTVTYGATATWTQMYHMHDVLHNPDVLAHARRELEIGRQAPESIVGATGMRARQIVQLAGDDPAGLVEAARRLEPWADGVDLNLGCPQTRAQRGHYGGYLLSRKDWDQVEACVRALVQGVRVPVSAKLRLCDYAPDTCALAVRLAQAGAQVITLHARHVAPNRRRAGAARLGYVRDLVDALEAHELHASQPGGRTAVLSNGNVRTADDIAANLAYTRADGIMVGEPLLVRPDLFAGASEARWHVLSTFLHLSARYRTAPLVHVQQHVRAMLRAMPPGRETRAFADALLGTSDVDGMLYELDRYKAVC</sequence>
<accession>A0A1M8A0J0</accession>
<comment type="catalytic activity">
    <reaction evidence="15">
        <text>5,6-dihydrouridine(17) in tRNA + NADP(+) = uridine(17) in tRNA + NADPH + H(+)</text>
        <dbReference type="Rhea" id="RHEA:53368"/>
        <dbReference type="Rhea" id="RHEA-COMP:13541"/>
        <dbReference type="Rhea" id="RHEA-COMP:13542"/>
        <dbReference type="ChEBI" id="CHEBI:15378"/>
        <dbReference type="ChEBI" id="CHEBI:57783"/>
        <dbReference type="ChEBI" id="CHEBI:58349"/>
        <dbReference type="ChEBI" id="CHEBI:65315"/>
        <dbReference type="ChEBI" id="CHEBI:74443"/>
        <dbReference type="EC" id="1.3.1.88"/>
    </reaction>
    <physiologicalReaction direction="right-to-left" evidence="15">
        <dbReference type="Rhea" id="RHEA:53370"/>
    </physiologicalReaction>
</comment>
<dbReference type="InterPro" id="IPR035587">
    <property type="entry name" value="DUS-like_FMN-bd"/>
</dbReference>